<proteinExistence type="predicted"/>
<dbReference type="Pfam" id="PF12796">
    <property type="entry name" value="Ank_2"/>
    <property type="match status" value="2"/>
</dbReference>
<keyword evidence="2" id="KW-0040">ANK repeat</keyword>
<dbReference type="Pfam" id="PF13637">
    <property type="entry name" value="Ank_4"/>
    <property type="match status" value="1"/>
</dbReference>
<keyword evidence="1" id="KW-0677">Repeat</keyword>
<dbReference type="PANTHER" id="PTHR24173:SF74">
    <property type="entry name" value="ANKYRIN REPEAT DOMAIN-CONTAINING PROTEIN 16"/>
    <property type="match status" value="1"/>
</dbReference>
<dbReference type="OrthoDB" id="19174at2759"/>
<dbReference type="AlphaFoldDB" id="A0A7R8WQD3"/>
<evidence type="ECO:0000256" key="1">
    <source>
        <dbReference type="ARBA" id="ARBA00022737"/>
    </source>
</evidence>
<dbReference type="PROSITE" id="PS50088">
    <property type="entry name" value="ANK_REPEAT"/>
    <property type="match status" value="2"/>
</dbReference>
<name>A0A7R8WQD3_9CRUS</name>
<dbReference type="Gene3D" id="1.25.40.20">
    <property type="entry name" value="Ankyrin repeat-containing domain"/>
    <property type="match status" value="2"/>
</dbReference>
<dbReference type="SMART" id="SM00248">
    <property type="entry name" value="ANK"/>
    <property type="match status" value="11"/>
</dbReference>
<reference evidence="3" key="1">
    <citation type="submission" date="2020-11" db="EMBL/GenBank/DDBJ databases">
        <authorList>
            <person name="Tran Van P."/>
        </authorList>
    </citation>
    <scope>NUCLEOTIDE SEQUENCE</scope>
</reference>
<accession>A0A7R8WQD3</accession>
<feature type="non-terminal residue" evidence="3">
    <location>
        <position position="446"/>
    </location>
</feature>
<evidence type="ECO:0000256" key="2">
    <source>
        <dbReference type="ARBA" id="ARBA00023043"/>
    </source>
</evidence>
<protein>
    <submittedName>
        <fullName evidence="3">Uncharacterized protein</fullName>
    </submittedName>
</protein>
<dbReference type="Pfam" id="PF00023">
    <property type="entry name" value="Ank"/>
    <property type="match status" value="1"/>
</dbReference>
<dbReference type="PROSITE" id="PS50297">
    <property type="entry name" value="ANK_REP_REGION"/>
    <property type="match status" value="2"/>
</dbReference>
<gene>
    <name evidence="3" type="ORF">CTOB1V02_LOCUS13967</name>
</gene>
<organism evidence="3">
    <name type="scientific">Cyprideis torosa</name>
    <dbReference type="NCBI Taxonomy" id="163714"/>
    <lineage>
        <taxon>Eukaryota</taxon>
        <taxon>Metazoa</taxon>
        <taxon>Ecdysozoa</taxon>
        <taxon>Arthropoda</taxon>
        <taxon>Crustacea</taxon>
        <taxon>Oligostraca</taxon>
        <taxon>Ostracoda</taxon>
        <taxon>Podocopa</taxon>
        <taxon>Podocopida</taxon>
        <taxon>Cytherocopina</taxon>
        <taxon>Cytheroidea</taxon>
        <taxon>Cytherideidae</taxon>
        <taxon>Cyprideis</taxon>
    </lineage>
</organism>
<dbReference type="SUPFAM" id="SSF48403">
    <property type="entry name" value="Ankyrin repeat"/>
    <property type="match status" value="1"/>
</dbReference>
<dbReference type="PANTHER" id="PTHR24173">
    <property type="entry name" value="ANKYRIN REPEAT CONTAINING"/>
    <property type="match status" value="1"/>
</dbReference>
<dbReference type="EMBL" id="OB676914">
    <property type="protein sequence ID" value="CAD7236152.1"/>
    <property type="molecule type" value="Genomic_DNA"/>
</dbReference>
<evidence type="ECO:0000313" key="3">
    <source>
        <dbReference type="EMBL" id="CAD7236152.1"/>
    </source>
</evidence>
<dbReference type="InterPro" id="IPR002110">
    <property type="entry name" value="Ankyrin_rpt"/>
</dbReference>
<dbReference type="InterPro" id="IPR036770">
    <property type="entry name" value="Ankyrin_rpt-contain_sf"/>
</dbReference>
<sequence length="446" mass="49244">MADLWYAIRVKRVGKAIALIQGGADVEWTHEESRLTALHEAALRANPCLVSLLLQHGAWVEAEDRGKRTPLLEASGWFWSSPSEEEARLECVKILLQAGANIRHCDKDGNNALHYATSSRSLSIAQHLLTVDPSLCLVKNSQGEAALTLQQAAEWGRPAIISILLQHGLEVDEEDNEKRTPLLVAIGRWSSSPSEEARLECVKILLQAGANIRHCDKNGKNALHHATSNRYRSIAQHLLTVDPSLCLVKNSQGEAALTLQQAAEWGRPAIISILLQHGARVDDEGDQKLTPLLWAIGWNFFDENDRLEWVKILLGRGANVRHCDKWGNNALHYATSSGYLSIAQHLLTVDPSLCLVKNSFGETALHVAADKAQPASIALLLRHGLEVDEEDNEKRTPLLVAIGRESSPSEEARLEWVKILLQAGANIRHCDKNGKNALHHATSNRY</sequence>